<evidence type="ECO:0000256" key="9">
    <source>
        <dbReference type="ARBA" id="ARBA00052716"/>
    </source>
</evidence>
<feature type="binding site" evidence="13">
    <location>
        <position position="107"/>
    </location>
    <ligand>
        <name>NADPH</name>
        <dbReference type="ChEBI" id="CHEBI:57783"/>
    </ligand>
</feature>
<comment type="catalytic activity">
    <reaction evidence="13">
        <text>sn-glycerol 3-phosphate + NAD(+) = dihydroxyacetone phosphate + NADH + H(+)</text>
        <dbReference type="Rhea" id="RHEA:11092"/>
        <dbReference type="ChEBI" id="CHEBI:15378"/>
        <dbReference type="ChEBI" id="CHEBI:57540"/>
        <dbReference type="ChEBI" id="CHEBI:57597"/>
        <dbReference type="ChEBI" id="CHEBI:57642"/>
        <dbReference type="ChEBI" id="CHEBI:57945"/>
        <dbReference type="EC" id="1.1.1.94"/>
    </reaction>
</comment>
<evidence type="ECO:0000256" key="1">
    <source>
        <dbReference type="ARBA" id="ARBA00011009"/>
    </source>
</evidence>
<keyword evidence="13" id="KW-0547">Nucleotide-binding</keyword>
<dbReference type="FunFam" id="3.40.50.720:FF:000019">
    <property type="entry name" value="Glycerol-3-phosphate dehydrogenase [NAD(P)+]"/>
    <property type="match status" value="1"/>
</dbReference>
<dbReference type="Proteomes" id="UP000183107">
    <property type="component" value="Unassembled WGS sequence"/>
</dbReference>
<feature type="binding site" evidence="13">
    <location>
        <position position="107"/>
    </location>
    <ligand>
        <name>sn-glycerol 3-phosphate</name>
        <dbReference type="ChEBI" id="CHEBI:57597"/>
    </ligand>
</feature>
<evidence type="ECO:0000259" key="19">
    <source>
        <dbReference type="Pfam" id="PF07479"/>
    </source>
</evidence>
<feature type="binding site" evidence="16">
    <location>
        <begin position="7"/>
        <end position="12"/>
    </location>
    <ligand>
        <name>NAD(+)</name>
        <dbReference type="ChEBI" id="CHEBI:57540"/>
    </ligand>
</feature>
<dbReference type="GO" id="GO:0141153">
    <property type="term" value="F:glycerol-3-phosphate dehydrogenase (NADP+) activity"/>
    <property type="evidence" value="ECO:0007669"/>
    <property type="project" value="RHEA"/>
</dbReference>
<dbReference type="InterPro" id="IPR006109">
    <property type="entry name" value="G3P_DH_NAD-dep_C"/>
</dbReference>
<dbReference type="Gene3D" id="3.40.50.720">
    <property type="entry name" value="NAD(P)-binding Rossmann-like Domain"/>
    <property type="match status" value="1"/>
</dbReference>
<comment type="subcellular location">
    <subcellularLocation>
        <location evidence="13">Cytoplasm</location>
    </subcellularLocation>
</comment>
<dbReference type="FunFam" id="1.10.1040.10:FF:000001">
    <property type="entry name" value="Glycerol-3-phosphate dehydrogenase [NAD(P)+]"/>
    <property type="match status" value="1"/>
</dbReference>
<dbReference type="GO" id="GO:0046168">
    <property type="term" value="P:glycerol-3-phosphate catabolic process"/>
    <property type="evidence" value="ECO:0007669"/>
    <property type="project" value="InterPro"/>
</dbReference>
<comment type="function">
    <text evidence="13">Catalyzes the reduction of the glycolytic intermediate dihydroxyacetone phosphate (DHAP) to sn-glycerol 3-phosphate (G3P), the key precursor for phospholipid synthesis.</text>
</comment>
<evidence type="ECO:0000256" key="4">
    <source>
        <dbReference type="ARBA" id="ARBA00023002"/>
    </source>
</evidence>
<feature type="binding site" evidence="13">
    <location>
        <position position="136"/>
    </location>
    <ligand>
        <name>sn-glycerol 3-phosphate</name>
        <dbReference type="ChEBI" id="CHEBI:57597"/>
    </ligand>
</feature>
<dbReference type="PRINTS" id="PR00077">
    <property type="entry name" value="GPDHDRGNASE"/>
</dbReference>
<dbReference type="EC" id="1.1.1.94" evidence="10 13"/>
<keyword evidence="3 13" id="KW-0521">NADP</keyword>
<keyword evidence="5 13" id="KW-0520">NAD</keyword>
<evidence type="ECO:0000256" key="8">
    <source>
        <dbReference type="ARBA" id="ARBA00023264"/>
    </source>
</evidence>
<feature type="binding site" evidence="13">
    <location>
        <position position="255"/>
    </location>
    <ligand>
        <name>NADPH</name>
        <dbReference type="ChEBI" id="CHEBI:57783"/>
    </ligand>
</feature>
<dbReference type="InterPro" id="IPR013328">
    <property type="entry name" value="6PGD_dom2"/>
</dbReference>
<feature type="binding site" evidence="15">
    <location>
        <position position="107"/>
    </location>
    <ligand>
        <name>substrate</name>
    </ligand>
</feature>
<feature type="binding site" evidence="13">
    <location>
        <position position="255"/>
    </location>
    <ligand>
        <name>sn-glycerol 3-phosphate</name>
        <dbReference type="ChEBI" id="CHEBI:57597"/>
    </ligand>
</feature>
<dbReference type="GO" id="GO:0051287">
    <property type="term" value="F:NAD binding"/>
    <property type="evidence" value="ECO:0007669"/>
    <property type="project" value="InterPro"/>
</dbReference>
<evidence type="ECO:0000256" key="12">
    <source>
        <dbReference type="ARBA" id="ARBA00080511"/>
    </source>
</evidence>
<dbReference type="InterPro" id="IPR011128">
    <property type="entry name" value="G3P_DH_NAD-dep_N"/>
</dbReference>
<protein>
    <recommendedName>
        <fullName evidence="11 13">Glycerol-3-phosphate dehydrogenase [NAD(P)+]</fullName>
        <ecNumber evidence="10 13">1.1.1.94</ecNumber>
    </recommendedName>
    <alternativeName>
        <fullName evidence="13">NAD(P)(+)-dependent glycerol-3-phosphate dehydrogenase</fullName>
    </alternativeName>
    <alternativeName>
        <fullName evidence="12 13">NAD(P)H-dependent dihydroxyacetone-phosphate reductase</fullName>
    </alternativeName>
</protein>
<evidence type="ECO:0000256" key="2">
    <source>
        <dbReference type="ARBA" id="ARBA00022516"/>
    </source>
</evidence>
<feature type="binding site" evidence="13">
    <location>
        <position position="34"/>
    </location>
    <ligand>
        <name>NADPH</name>
        <dbReference type="ChEBI" id="CHEBI:57783"/>
    </ligand>
</feature>
<keyword evidence="8 13" id="KW-1208">Phospholipid metabolism</keyword>
<comment type="similarity">
    <text evidence="1 13 17">Belongs to the NAD-dependent glycerol-3-phosphate dehydrogenase family.</text>
</comment>
<comment type="caution">
    <text evidence="13">Lacks conserved residue(s) required for the propagation of feature annotation.</text>
</comment>
<gene>
    <name evidence="13" type="primary">gpsA</name>
    <name evidence="20" type="ORF">SAMN05216386_0300</name>
</gene>
<evidence type="ECO:0000256" key="7">
    <source>
        <dbReference type="ARBA" id="ARBA00023209"/>
    </source>
</evidence>
<evidence type="ECO:0000313" key="21">
    <source>
        <dbReference type="Proteomes" id="UP000183107"/>
    </source>
</evidence>
<feature type="domain" description="Glycerol-3-phosphate dehydrogenase NAD-dependent N-terminal" evidence="18">
    <location>
        <begin position="3"/>
        <end position="160"/>
    </location>
</feature>
<feature type="binding site" evidence="13">
    <location>
        <position position="51"/>
    </location>
    <ligand>
        <name>NADPH</name>
        <dbReference type="ChEBI" id="CHEBI:57783"/>
    </ligand>
</feature>
<feature type="binding site" evidence="16">
    <location>
        <position position="255"/>
    </location>
    <ligand>
        <name>NAD(+)</name>
        <dbReference type="ChEBI" id="CHEBI:57540"/>
    </ligand>
</feature>
<accession>A0A1I4XUL5</accession>
<evidence type="ECO:0000256" key="13">
    <source>
        <dbReference type="HAMAP-Rule" id="MF_00394"/>
    </source>
</evidence>
<evidence type="ECO:0000256" key="15">
    <source>
        <dbReference type="PIRSR" id="PIRSR000114-2"/>
    </source>
</evidence>
<feature type="active site" description="Proton acceptor" evidence="13 14">
    <location>
        <position position="191"/>
    </location>
</feature>
<dbReference type="SUPFAM" id="SSF51735">
    <property type="entry name" value="NAD(P)-binding Rossmann-fold domains"/>
    <property type="match status" value="1"/>
</dbReference>
<dbReference type="InterPro" id="IPR008927">
    <property type="entry name" value="6-PGluconate_DH-like_C_sf"/>
</dbReference>
<dbReference type="GO" id="GO:0006650">
    <property type="term" value="P:glycerophospholipid metabolic process"/>
    <property type="evidence" value="ECO:0007669"/>
    <property type="project" value="UniProtKB-UniRule"/>
</dbReference>
<feature type="domain" description="Glycerol-3-phosphate dehydrogenase NAD-dependent C-terminal" evidence="19">
    <location>
        <begin position="180"/>
        <end position="320"/>
    </location>
</feature>
<dbReference type="HAMAP" id="MF_00394">
    <property type="entry name" value="NAD_Glyc3P_dehydrog"/>
    <property type="match status" value="1"/>
</dbReference>
<feature type="binding site" evidence="13">
    <location>
        <position position="140"/>
    </location>
    <ligand>
        <name>NADPH</name>
        <dbReference type="ChEBI" id="CHEBI:57783"/>
    </ligand>
</feature>
<feature type="binding site" evidence="13">
    <location>
        <position position="281"/>
    </location>
    <ligand>
        <name>NADPH</name>
        <dbReference type="ChEBI" id="CHEBI:57783"/>
    </ligand>
</feature>
<dbReference type="PIRSF" id="PIRSF000114">
    <property type="entry name" value="Glycerol-3-P_dh"/>
    <property type="match status" value="1"/>
</dbReference>
<keyword evidence="4 13" id="KW-0560">Oxidoreductase</keyword>
<evidence type="ECO:0000256" key="5">
    <source>
        <dbReference type="ARBA" id="ARBA00023027"/>
    </source>
</evidence>
<dbReference type="NCBIfam" id="NF000940">
    <property type="entry name" value="PRK00094.1-2"/>
    <property type="match status" value="1"/>
</dbReference>
<dbReference type="NCBIfam" id="NF000942">
    <property type="entry name" value="PRK00094.1-4"/>
    <property type="match status" value="1"/>
</dbReference>
<dbReference type="PANTHER" id="PTHR11728:SF1">
    <property type="entry name" value="GLYCEROL-3-PHOSPHATE DEHYDROGENASE [NAD(+)] 2, CHLOROPLASTIC"/>
    <property type="match status" value="1"/>
</dbReference>
<evidence type="ECO:0000256" key="14">
    <source>
        <dbReference type="PIRSR" id="PIRSR000114-1"/>
    </source>
</evidence>
<feature type="binding site" evidence="16">
    <location>
        <position position="140"/>
    </location>
    <ligand>
        <name>NAD(+)</name>
        <dbReference type="ChEBI" id="CHEBI:57540"/>
    </ligand>
</feature>
<evidence type="ECO:0000256" key="3">
    <source>
        <dbReference type="ARBA" id="ARBA00022857"/>
    </source>
</evidence>
<dbReference type="Pfam" id="PF07479">
    <property type="entry name" value="NAD_Gly3P_dh_C"/>
    <property type="match status" value="1"/>
</dbReference>
<dbReference type="GO" id="GO:0005829">
    <property type="term" value="C:cytosol"/>
    <property type="evidence" value="ECO:0007669"/>
    <property type="project" value="TreeGrafter"/>
</dbReference>
<name>A0A1I4XUL5_9PROT</name>
<dbReference type="PANTHER" id="PTHR11728">
    <property type="entry name" value="GLYCEROL-3-PHOSPHATE DEHYDROGENASE"/>
    <property type="match status" value="1"/>
</dbReference>
<keyword evidence="13" id="KW-0963">Cytoplasm</keyword>
<evidence type="ECO:0000313" key="20">
    <source>
        <dbReference type="EMBL" id="SFN29063.1"/>
    </source>
</evidence>
<keyword evidence="21" id="KW-1185">Reference proteome</keyword>
<dbReference type="STRING" id="1266925.GCA_000619905_00581"/>
<keyword evidence="6 13" id="KW-0443">Lipid metabolism</keyword>
<evidence type="ECO:0000256" key="11">
    <source>
        <dbReference type="ARBA" id="ARBA00069372"/>
    </source>
</evidence>
<feature type="binding site" evidence="13">
    <location>
        <position position="244"/>
    </location>
    <ligand>
        <name>sn-glycerol 3-phosphate</name>
        <dbReference type="ChEBI" id="CHEBI:57597"/>
    </ligand>
</feature>
<organism evidence="20 21">
    <name type="scientific">Nitrosospira briensis</name>
    <dbReference type="NCBI Taxonomy" id="35799"/>
    <lineage>
        <taxon>Bacteria</taxon>
        <taxon>Pseudomonadati</taxon>
        <taxon>Pseudomonadota</taxon>
        <taxon>Betaproteobacteria</taxon>
        <taxon>Nitrosomonadales</taxon>
        <taxon>Nitrosomonadaceae</taxon>
        <taxon>Nitrosospira</taxon>
    </lineage>
</organism>
<dbReference type="SUPFAM" id="SSF48179">
    <property type="entry name" value="6-phosphogluconate dehydrogenase C-terminal domain-like"/>
    <property type="match status" value="1"/>
</dbReference>
<dbReference type="EMBL" id="FOVJ01000001">
    <property type="protein sequence ID" value="SFN29063.1"/>
    <property type="molecule type" value="Genomic_DNA"/>
</dbReference>
<comment type="pathway">
    <text evidence="13">Membrane lipid metabolism; glycerophospholipid metabolism.</text>
</comment>
<dbReference type="Gene3D" id="1.10.1040.10">
    <property type="entry name" value="N-(1-d-carboxylethyl)-l-norvaline Dehydrogenase, domain 2"/>
    <property type="match status" value="1"/>
</dbReference>
<dbReference type="UniPathway" id="UPA00940"/>
<evidence type="ECO:0000256" key="6">
    <source>
        <dbReference type="ARBA" id="ARBA00023098"/>
    </source>
</evidence>
<sequence length="333" mass="35306">MRIAVLGAGAWGTALAISLSTHSNSSHQVTLWSRNADHAAELASRRINRRYFPDFPLPDSLQLTSALDAAIEEAELALIVVPVSGLRDTLRGIVACGKPVPVVWGCKGFEAQSAKMPHQVAEEEYTGVAPYGVLSGPSFAHEVGQGLPTAVTLASPDEDFARSVAAQLHTTRLRIYSCNDIVGVETGGAVKNVISIAAGISDGMQFGYNARAALITRGLAEMTRLGLKLGACMETFIGLTGAGDLILTCTGDLSRNRRVGLGLAAGRSLPDILRELGHTAEGVHTAREVLRLGLQLNVEMPITKAVCSILHEGVPARLAVEALLNREPKKENY</sequence>
<dbReference type="GO" id="GO:0005975">
    <property type="term" value="P:carbohydrate metabolic process"/>
    <property type="evidence" value="ECO:0007669"/>
    <property type="project" value="InterPro"/>
</dbReference>
<dbReference type="GO" id="GO:0046167">
    <property type="term" value="P:glycerol-3-phosphate biosynthetic process"/>
    <property type="evidence" value="ECO:0007669"/>
    <property type="project" value="UniProtKB-UniRule"/>
</dbReference>
<evidence type="ECO:0000259" key="18">
    <source>
        <dbReference type="Pfam" id="PF01210"/>
    </source>
</evidence>
<evidence type="ECO:0000256" key="16">
    <source>
        <dbReference type="PIRSR" id="PIRSR000114-3"/>
    </source>
</evidence>
<keyword evidence="2 13" id="KW-0444">Lipid biosynthesis</keyword>
<dbReference type="OrthoDB" id="9812273at2"/>
<evidence type="ECO:0000256" key="10">
    <source>
        <dbReference type="ARBA" id="ARBA00066687"/>
    </source>
</evidence>
<feature type="binding site" evidence="15">
    <location>
        <begin position="255"/>
        <end position="256"/>
    </location>
    <ligand>
        <name>substrate</name>
    </ligand>
</feature>
<feature type="binding site" evidence="13">
    <location>
        <position position="11"/>
    </location>
    <ligand>
        <name>NADPH</name>
        <dbReference type="ChEBI" id="CHEBI:57783"/>
    </ligand>
</feature>
<dbReference type="GO" id="GO:0008654">
    <property type="term" value="P:phospholipid biosynthetic process"/>
    <property type="evidence" value="ECO:0007669"/>
    <property type="project" value="UniProtKB-KW"/>
</dbReference>
<dbReference type="RefSeq" id="WP_074793860.1">
    <property type="nucleotide sequence ID" value="NZ_FOVJ01000001.1"/>
</dbReference>
<keyword evidence="7 13" id="KW-0594">Phospholipid biosynthesis</keyword>
<dbReference type="InterPro" id="IPR036291">
    <property type="entry name" value="NAD(P)-bd_dom_sf"/>
</dbReference>
<feature type="binding site" evidence="13">
    <location>
        <position position="254"/>
    </location>
    <ligand>
        <name>sn-glycerol 3-phosphate</name>
        <dbReference type="ChEBI" id="CHEBI:57597"/>
    </ligand>
</feature>
<dbReference type="GO" id="GO:0141152">
    <property type="term" value="F:glycerol-3-phosphate dehydrogenase (NAD+) activity"/>
    <property type="evidence" value="ECO:0007669"/>
    <property type="project" value="RHEA"/>
</dbReference>
<reference evidence="21" key="1">
    <citation type="submission" date="2016-10" db="EMBL/GenBank/DDBJ databases">
        <authorList>
            <person name="Varghese N."/>
        </authorList>
    </citation>
    <scope>NUCLEOTIDE SEQUENCE [LARGE SCALE GENOMIC DNA]</scope>
    <source>
        <strain evidence="21">Nsp8</strain>
    </source>
</reference>
<feature type="binding site" evidence="13">
    <location>
        <position position="191"/>
    </location>
    <ligand>
        <name>sn-glycerol 3-phosphate</name>
        <dbReference type="ChEBI" id="CHEBI:57597"/>
    </ligand>
</feature>
<evidence type="ECO:0000256" key="17">
    <source>
        <dbReference type="RuleBase" id="RU000437"/>
    </source>
</evidence>
<dbReference type="AlphaFoldDB" id="A0A1I4XUL5"/>
<proteinExistence type="inferred from homology"/>
<dbReference type="InterPro" id="IPR006168">
    <property type="entry name" value="G3P_DH_NAD-dep"/>
</dbReference>
<feature type="binding site" evidence="13">
    <location>
        <position position="138"/>
    </location>
    <ligand>
        <name>sn-glycerol 3-phosphate</name>
        <dbReference type="ChEBI" id="CHEBI:57597"/>
    </ligand>
</feature>
<dbReference type="Pfam" id="PF01210">
    <property type="entry name" value="NAD_Gly3P_dh_N"/>
    <property type="match status" value="1"/>
</dbReference>
<feature type="binding site" evidence="13">
    <location>
        <position position="256"/>
    </location>
    <ligand>
        <name>sn-glycerol 3-phosphate</name>
        <dbReference type="ChEBI" id="CHEBI:57597"/>
    </ligand>
</feature>
<comment type="catalytic activity">
    <reaction evidence="9">
        <text>sn-glycerol 3-phosphate + NADP(+) = dihydroxyacetone phosphate + NADPH + H(+)</text>
        <dbReference type="Rhea" id="RHEA:11096"/>
        <dbReference type="ChEBI" id="CHEBI:15378"/>
        <dbReference type="ChEBI" id="CHEBI:57597"/>
        <dbReference type="ChEBI" id="CHEBI:57642"/>
        <dbReference type="ChEBI" id="CHEBI:57783"/>
        <dbReference type="ChEBI" id="CHEBI:58349"/>
        <dbReference type="EC" id="1.1.1.94"/>
    </reaction>
    <physiologicalReaction direction="right-to-left" evidence="9">
        <dbReference type="Rhea" id="RHEA:11098"/>
    </physiologicalReaction>
</comment>